<dbReference type="RefSeq" id="WP_378269127.1">
    <property type="nucleotide sequence ID" value="NZ_JBHUKR010000021.1"/>
</dbReference>
<proteinExistence type="predicted"/>
<keyword evidence="3" id="KW-1185">Reference proteome</keyword>
<dbReference type="EMBL" id="JBHUKR010000021">
    <property type="protein sequence ID" value="MFD2420853.1"/>
    <property type="molecule type" value="Genomic_DNA"/>
</dbReference>
<evidence type="ECO:0000313" key="3">
    <source>
        <dbReference type="Proteomes" id="UP001597417"/>
    </source>
</evidence>
<feature type="domain" description="Knr4/Smi1-like" evidence="1">
    <location>
        <begin position="37"/>
        <end position="168"/>
    </location>
</feature>
<name>A0ABW5G1F6_9PSEU</name>
<comment type="caution">
    <text evidence="2">The sequence shown here is derived from an EMBL/GenBank/DDBJ whole genome shotgun (WGS) entry which is preliminary data.</text>
</comment>
<dbReference type="InterPro" id="IPR018958">
    <property type="entry name" value="Knr4/Smi1-like_dom"/>
</dbReference>
<evidence type="ECO:0000313" key="2">
    <source>
        <dbReference type="EMBL" id="MFD2420853.1"/>
    </source>
</evidence>
<gene>
    <name evidence="2" type="ORF">ACFSXZ_31435</name>
</gene>
<dbReference type="SMART" id="SM00860">
    <property type="entry name" value="SMI1_KNR4"/>
    <property type="match status" value="1"/>
</dbReference>
<sequence>MEWTPWLRRWSEEWISTSEPGELDPAVLRDRWLGFAPATEEQVAAAEARLGARLPPSYREFLLTTNGWRDAGGFVWRMRDTENVGWLRDLDPDWEVWDEGIEEEENPDPEQGNRFTRGLLLFLEADAGILFLDPGDVDEAGEWAAYHLFSWQAAPPVRFGSFWELMEALYAEFHMLHQPEGETRDFWDAQVEQARLDALAGSVDEAAAVLARAEDFGRSRATMLRAQILLLLGREDEAKELLGQLLNPSFTPDDFLTDPLFTEEFVPYLFDDDARTNRPAHLSTLAAATIGERPEIMRMIAEHRPRFQARVPEMTYGNPEFDEPVRRARAAHADDGDALWAAIRDAMSSWRPRTTDHIAPVALLADPVVKAAITPERGRELLTAPRGRP</sequence>
<dbReference type="InterPro" id="IPR037883">
    <property type="entry name" value="Knr4/Smi1-like_sf"/>
</dbReference>
<accession>A0ABW5G1F6</accession>
<dbReference type="SUPFAM" id="SSF160631">
    <property type="entry name" value="SMI1/KNR4-like"/>
    <property type="match status" value="1"/>
</dbReference>
<dbReference type="Gene3D" id="3.40.1580.10">
    <property type="entry name" value="SMI1/KNR4-like"/>
    <property type="match status" value="1"/>
</dbReference>
<dbReference type="Proteomes" id="UP001597417">
    <property type="component" value="Unassembled WGS sequence"/>
</dbReference>
<reference evidence="3" key="1">
    <citation type="journal article" date="2019" name="Int. J. Syst. Evol. Microbiol.">
        <title>The Global Catalogue of Microorganisms (GCM) 10K type strain sequencing project: providing services to taxonomists for standard genome sequencing and annotation.</title>
        <authorList>
            <consortium name="The Broad Institute Genomics Platform"/>
            <consortium name="The Broad Institute Genome Sequencing Center for Infectious Disease"/>
            <person name="Wu L."/>
            <person name="Ma J."/>
        </authorList>
    </citation>
    <scope>NUCLEOTIDE SEQUENCE [LARGE SCALE GENOMIC DNA]</scope>
    <source>
        <strain evidence="3">CGMCC 4.7645</strain>
    </source>
</reference>
<protein>
    <submittedName>
        <fullName evidence="2">SMI1/KNR4 family protein</fullName>
    </submittedName>
</protein>
<organism evidence="2 3">
    <name type="scientific">Amycolatopsis pigmentata</name>
    <dbReference type="NCBI Taxonomy" id="450801"/>
    <lineage>
        <taxon>Bacteria</taxon>
        <taxon>Bacillati</taxon>
        <taxon>Actinomycetota</taxon>
        <taxon>Actinomycetes</taxon>
        <taxon>Pseudonocardiales</taxon>
        <taxon>Pseudonocardiaceae</taxon>
        <taxon>Amycolatopsis</taxon>
    </lineage>
</organism>
<evidence type="ECO:0000259" key="1">
    <source>
        <dbReference type="SMART" id="SM00860"/>
    </source>
</evidence>
<dbReference type="Pfam" id="PF09346">
    <property type="entry name" value="SMI1_KNR4"/>
    <property type="match status" value="1"/>
</dbReference>